<evidence type="ECO:0000313" key="3">
    <source>
        <dbReference type="EMBL" id="EHM39495.1"/>
    </source>
</evidence>
<sequence length="322" mass="33402">MIKILIFLSMSLFFAGRSDAACYQSTDNGGSGRPTYTYFSPQSSITIDNSNNAVNTVLWQQQQSPSSVSNISCDEKTVEIAWLSSQGSDTGQVFKNNYHIYTTPVEGVGFTAAYDEMGASFASIGTFPMMNTASNSNPSYSLVTRGTLWSMALIVTGPVTGGVIPAGIYASYSVGGVVLEYSQLETSVTINTGGCSVVGDTNISVNLGTVGTGKLPAVGSVINNTPFNINLSCNPGTKVSLNVSGTADTAYPGTLANNGDAEGVGVQVLMDNGSPITLNQQFVAINSAASSDAITMSGQIIRTGNMTAGSISSSATYTLNYQ</sequence>
<feature type="signal peptide" evidence="1">
    <location>
        <begin position="1"/>
        <end position="20"/>
    </location>
</feature>
<dbReference type="InterPro" id="IPR036937">
    <property type="entry name" value="Adhesion_dom_fimbrial_sf"/>
</dbReference>
<dbReference type="InterPro" id="IPR000259">
    <property type="entry name" value="Adhesion_dom_fimbrial"/>
</dbReference>
<comment type="caution">
    <text evidence="3">The sequence shown here is derived from an EMBL/GenBank/DDBJ whole genome shotgun (WGS) entry which is preliminary data.</text>
</comment>
<evidence type="ECO:0000256" key="1">
    <source>
        <dbReference type="SAM" id="SignalP"/>
    </source>
</evidence>
<dbReference type="Pfam" id="PF00419">
    <property type="entry name" value="Fimbrial"/>
    <property type="match status" value="1"/>
</dbReference>
<dbReference type="EMBL" id="AGCI01000092">
    <property type="protein sequence ID" value="EHM39495.1"/>
    <property type="molecule type" value="Genomic_DNA"/>
</dbReference>
<dbReference type="InterPro" id="IPR050263">
    <property type="entry name" value="Bact_Fimbrial_Adh_Pro"/>
</dbReference>
<dbReference type="PANTHER" id="PTHR33420">
    <property type="entry name" value="FIMBRIAL SUBUNIT ELFA-RELATED"/>
    <property type="match status" value="1"/>
</dbReference>
<gene>
    <name evidence="3" type="ORF">HMPREF0454_03834</name>
</gene>
<name>G9YB55_HAFAL</name>
<dbReference type="GO" id="GO:0009289">
    <property type="term" value="C:pilus"/>
    <property type="evidence" value="ECO:0007669"/>
    <property type="project" value="InterPro"/>
</dbReference>
<dbReference type="Gene3D" id="2.60.40.3310">
    <property type="match status" value="1"/>
</dbReference>
<protein>
    <submittedName>
        <fullName evidence="3">Fimbrial protein</fullName>
    </submittedName>
</protein>
<organism evidence="3 4">
    <name type="scientific">Hafnia alvei ATCC 51873</name>
    <dbReference type="NCBI Taxonomy" id="1002364"/>
    <lineage>
        <taxon>Bacteria</taxon>
        <taxon>Pseudomonadati</taxon>
        <taxon>Pseudomonadota</taxon>
        <taxon>Gammaproteobacteria</taxon>
        <taxon>Enterobacterales</taxon>
        <taxon>Hafniaceae</taxon>
        <taxon>Hafnia</taxon>
    </lineage>
</organism>
<dbReference type="PANTHER" id="PTHR33420:SF26">
    <property type="entry name" value="FIMBRIAL SUBUNIT"/>
    <property type="match status" value="1"/>
</dbReference>
<evidence type="ECO:0000313" key="4">
    <source>
        <dbReference type="Proteomes" id="UP000005959"/>
    </source>
</evidence>
<feature type="domain" description="Fimbrial-type adhesion" evidence="2">
    <location>
        <begin position="189"/>
        <end position="322"/>
    </location>
</feature>
<dbReference type="RefSeq" id="WP_004095410.1">
    <property type="nucleotide sequence ID" value="NZ_JH417548.1"/>
</dbReference>
<accession>G9YB55</accession>
<proteinExistence type="predicted"/>
<dbReference type="InterPro" id="IPR008966">
    <property type="entry name" value="Adhesion_dom_sf"/>
</dbReference>
<keyword evidence="1" id="KW-0732">Signal</keyword>
<dbReference type="AlphaFoldDB" id="G9YB55"/>
<dbReference type="Gene3D" id="2.60.40.1090">
    <property type="entry name" value="Fimbrial-type adhesion domain"/>
    <property type="match status" value="1"/>
</dbReference>
<dbReference type="Proteomes" id="UP000005959">
    <property type="component" value="Unassembled WGS sequence"/>
</dbReference>
<feature type="chain" id="PRO_5003528632" evidence="1">
    <location>
        <begin position="21"/>
        <end position="322"/>
    </location>
</feature>
<evidence type="ECO:0000259" key="2">
    <source>
        <dbReference type="Pfam" id="PF00419"/>
    </source>
</evidence>
<dbReference type="PATRIC" id="fig|1002364.3.peg.3455"/>
<reference evidence="3 4" key="1">
    <citation type="submission" date="2011-08" db="EMBL/GenBank/DDBJ databases">
        <authorList>
            <person name="Weinstock G."/>
            <person name="Sodergren E."/>
            <person name="Clifton S."/>
            <person name="Fulton L."/>
            <person name="Fulton B."/>
            <person name="Courtney L."/>
            <person name="Fronick C."/>
            <person name="Harrison M."/>
            <person name="Strong C."/>
            <person name="Farmer C."/>
            <person name="Delahaunty K."/>
            <person name="Markovic C."/>
            <person name="Hall O."/>
            <person name="Minx P."/>
            <person name="Tomlinson C."/>
            <person name="Mitreva M."/>
            <person name="Hou S."/>
            <person name="Chen J."/>
            <person name="Wollam A."/>
            <person name="Pepin K.H."/>
            <person name="Johnson M."/>
            <person name="Bhonagiri V."/>
            <person name="Zhang X."/>
            <person name="Suruliraj S."/>
            <person name="Warren W."/>
            <person name="Chinwalla A."/>
            <person name="Mardis E.R."/>
            <person name="Wilson R.K."/>
        </authorList>
    </citation>
    <scope>NUCLEOTIDE SEQUENCE [LARGE SCALE GENOMIC DNA]</scope>
    <source>
        <strain evidence="3 4">ATCC 51873</strain>
    </source>
</reference>
<dbReference type="GO" id="GO:0043709">
    <property type="term" value="P:cell adhesion involved in single-species biofilm formation"/>
    <property type="evidence" value="ECO:0007669"/>
    <property type="project" value="TreeGrafter"/>
</dbReference>
<dbReference type="HOGENOM" id="CLU_862675_0_0_6"/>
<dbReference type="SUPFAM" id="SSF49401">
    <property type="entry name" value="Bacterial adhesins"/>
    <property type="match status" value="1"/>
</dbReference>